<keyword evidence="2" id="KW-1185">Reference proteome</keyword>
<dbReference type="Proteomes" id="UP000001064">
    <property type="component" value="Unassembled WGS sequence"/>
</dbReference>
<dbReference type="AlphaFoldDB" id="F0ZH88"/>
<feature type="non-terminal residue" evidence="1">
    <location>
        <position position="119"/>
    </location>
</feature>
<evidence type="ECO:0000313" key="1">
    <source>
        <dbReference type="EMBL" id="EGC36680.1"/>
    </source>
</evidence>
<dbReference type="KEGG" id="dpp:DICPUDRAFT_22089"/>
<dbReference type="InParanoid" id="F0ZH88"/>
<dbReference type="VEuPathDB" id="AmoebaDB:DICPUDRAFT_22089"/>
<dbReference type="RefSeq" id="XP_003286779.1">
    <property type="nucleotide sequence ID" value="XM_003286731.1"/>
</dbReference>
<dbReference type="GeneID" id="10504191"/>
<evidence type="ECO:0000313" key="2">
    <source>
        <dbReference type="Proteomes" id="UP000001064"/>
    </source>
</evidence>
<dbReference type="OMA" id="ILEWTTR"/>
<feature type="non-terminal residue" evidence="1">
    <location>
        <position position="1"/>
    </location>
</feature>
<gene>
    <name evidence="1" type="ORF">DICPUDRAFT_22089</name>
</gene>
<reference evidence="2" key="1">
    <citation type="journal article" date="2011" name="Genome Biol.">
        <title>Comparative genomics of the social amoebae Dictyostelium discoideum and Dictyostelium purpureum.</title>
        <authorList>
            <consortium name="US DOE Joint Genome Institute (JGI-PGF)"/>
            <person name="Sucgang R."/>
            <person name="Kuo A."/>
            <person name="Tian X."/>
            <person name="Salerno W."/>
            <person name="Parikh A."/>
            <person name="Feasley C.L."/>
            <person name="Dalin E."/>
            <person name="Tu H."/>
            <person name="Huang E."/>
            <person name="Barry K."/>
            <person name="Lindquist E."/>
            <person name="Shapiro H."/>
            <person name="Bruce D."/>
            <person name="Schmutz J."/>
            <person name="Salamov A."/>
            <person name="Fey P."/>
            <person name="Gaudet P."/>
            <person name="Anjard C."/>
            <person name="Babu M.M."/>
            <person name="Basu S."/>
            <person name="Bushmanova Y."/>
            <person name="van der Wel H."/>
            <person name="Katoh-Kurasawa M."/>
            <person name="Dinh C."/>
            <person name="Coutinho P.M."/>
            <person name="Saito T."/>
            <person name="Elias M."/>
            <person name="Schaap P."/>
            <person name="Kay R.R."/>
            <person name="Henrissat B."/>
            <person name="Eichinger L."/>
            <person name="Rivero F."/>
            <person name="Putnam N.H."/>
            <person name="West C.M."/>
            <person name="Loomis W.F."/>
            <person name="Chisholm R.L."/>
            <person name="Shaulsky G."/>
            <person name="Strassmann J.E."/>
            <person name="Queller D.C."/>
            <person name="Kuspa A."/>
            <person name="Grigoriev I.V."/>
        </authorList>
    </citation>
    <scope>NUCLEOTIDE SEQUENCE [LARGE SCALE GENOMIC DNA]</scope>
    <source>
        <strain evidence="2">QSDP1</strain>
    </source>
</reference>
<dbReference type="EMBL" id="GL871019">
    <property type="protein sequence ID" value="EGC36680.1"/>
    <property type="molecule type" value="Genomic_DNA"/>
</dbReference>
<accession>F0ZH88</accession>
<sequence>DHFFQHEGFPRIDPFACTNDCREKMKSHFQFKTQQILEWTTRYFEDARTIEDQQGQKDDHSYKPNLNDYWGFFHGRPLGELERKIIKNMKVGLLNGEPIRLCDLPEGTKCDFDATNLEE</sequence>
<name>F0ZH88_DICPU</name>
<protein>
    <submittedName>
        <fullName evidence="1">Uncharacterized protein</fullName>
    </submittedName>
</protein>
<proteinExistence type="predicted"/>
<organism evidence="1 2">
    <name type="scientific">Dictyostelium purpureum</name>
    <name type="common">Slime mold</name>
    <dbReference type="NCBI Taxonomy" id="5786"/>
    <lineage>
        <taxon>Eukaryota</taxon>
        <taxon>Amoebozoa</taxon>
        <taxon>Evosea</taxon>
        <taxon>Eumycetozoa</taxon>
        <taxon>Dictyostelia</taxon>
        <taxon>Dictyosteliales</taxon>
        <taxon>Dictyosteliaceae</taxon>
        <taxon>Dictyostelium</taxon>
    </lineage>
</organism>